<dbReference type="AlphaFoldDB" id="R9PH77"/>
<dbReference type="Pfam" id="PF13795">
    <property type="entry name" value="HupE_UreJ_2"/>
    <property type="match status" value="1"/>
</dbReference>
<gene>
    <name evidence="2" type="ORF">AALB_0795</name>
</gene>
<feature type="transmembrane region" description="Helical" evidence="1">
    <location>
        <begin position="259"/>
        <end position="285"/>
    </location>
</feature>
<feature type="transmembrane region" description="Helical" evidence="1">
    <location>
        <begin position="197"/>
        <end position="215"/>
    </location>
</feature>
<reference evidence="2" key="1">
    <citation type="journal article" date="2013" name="Genome Announc.">
        <title>Draft Genome Sequence of Agarivorans albus Strain MKT 106T, an Agarolytic Marine Bacterium.</title>
        <authorList>
            <person name="Yasuike M."/>
            <person name="Nakamura Y."/>
            <person name="Kai W."/>
            <person name="Fujiwara A."/>
            <person name="Fukui Y."/>
            <person name="Satomi M."/>
            <person name="Sano M."/>
        </authorList>
    </citation>
    <scope>NUCLEOTIDE SEQUENCE [LARGE SCALE GENOMIC DNA]</scope>
</reference>
<sequence length="324" mass="35459">MRVFFVTASVFAHDIGVSKAELVEGSNNQYQLRVHAPAMMAARFSSPQLPEGFEFTANPRGSQQGQWKVFEFSAERALRAGDEIRLAWERDGLMVTTYWGDGSQVSRLFKNQAGAITLSMAQLKATSGSWQDAAQRYLFLGVEHILLGVDHLLFVLGLLWIVRGSAALVKTITAFTLAHSITLGLATFDYLTLRSAPVETCIALSIVFLAVEIMRAREGQTGLTHRYPWVVAFAFGLLHGLGFAGALSEIGLAQSEIPLALLFFNVGVELGQLIFVFTVLLVALFGRKLNLAIPNHIRVLPVYCLGGLSAYWLLTRVAMLGSPV</sequence>
<dbReference type="InterPro" id="IPR032809">
    <property type="entry name" value="Put_HupE_UreJ"/>
</dbReference>
<feature type="transmembrane region" description="Helical" evidence="1">
    <location>
        <begin position="137"/>
        <end position="160"/>
    </location>
</feature>
<keyword evidence="1" id="KW-0472">Membrane</keyword>
<feature type="transmembrane region" description="Helical" evidence="1">
    <location>
        <begin position="297"/>
        <end position="314"/>
    </location>
</feature>
<evidence type="ECO:0000256" key="1">
    <source>
        <dbReference type="SAM" id="Phobius"/>
    </source>
</evidence>
<dbReference type="STRING" id="1331007.AALB_0795"/>
<organism evidence="2 3">
    <name type="scientific">Agarivorans albus MKT 106</name>
    <dbReference type="NCBI Taxonomy" id="1331007"/>
    <lineage>
        <taxon>Bacteria</taxon>
        <taxon>Pseudomonadati</taxon>
        <taxon>Pseudomonadota</taxon>
        <taxon>Gammaproteobacteria</taxon>
        <taxon>Alteromonadales</taxon>
        <taxon>Alteromonadaceae</taxon>
        <taxon>Agarivorans</taxon>
    </lineage>
</organism>
<comment type="caution">
    <text evidence="2">The sequence shown here is derived from an EMBL/GenBank/DDBJ whole genome shotgun (WGS) entry which is preliminary data.</text>
</comment>
<dbReference type="RefSeq" id="WP_016400483.1">
    <property type="nucleotide sequence ID" value="NZ_BARX01000003.1"/>
</dbReference>
<evidence type="ECO:0000313" key="3">
    <source>
        <dbReference type="Proteomes" id="UP000014461"/>
    </source>
</evidence>
<name>R9PH77_AGAAL</name>
<keyword evidence="1" id="KW-0812">Transmembrane</keyword>
<keyword evidence="1" id="KW-1133">Transmembrane helix</keyword>
<proteinExistence type="predicted"/>
<accession>R9PH77</accession>
<feature type="transmembrane region" description="Helical" evidence="1">
    <location>
        <begin position="227"/>
        <end position="247"/>
    </location>
</feature>
<keyword evidence="3" id="KW-1185">Reference proteome</keyword>
<dbReference type="Proteomes" id="UP000014461">
    <property type="component" value="Unassembled WGS sequence"/>
</dbReference>
<evidence type="ECO:0000313" key="2">
    <source>
        <dbReference type="EMBL" id="GAD00715.1"/>
    </source>
</evidence>
<protein>
    <submittedName>
        <fullName evidence="2">Membrane protein</fullName>
    </submittedName>
</protein>
<dbReference type="EMBL" id="BARX01000003">
    <property type="protein sequence ID" value="GAD00715.1"/>
    <property type="molecule type" value="Genomic_DNA"/>
</dbReference>